<keyword evidence="7" id="KW-0479">Metal-binding</keyword>
<dbReference type="PANTHER" id="PTHR22926:SF3">
    <property type="entry name" value="UNDECAPRENYL-PHOSPHATE ALPHA-N-ACETYLGLUCOSAMINYL 1-PHOSPHATE TRANSFERASE"/>
    <property type="match status" value="1"/>
</dbReference>
<keyword evidence="4 8" id="KW-0812">Transmembrane</keyword>
<feature type="transmembrane region" description="Helical" evidence="8">
    <location>
        <begin position="220"/>
        <end position="237"/>
    </location>
</feature>
<feature type="transmembrane region" description="Helical" evidence="8">
    <location>
        <begin position="12"/>
        <end position="33"/>
    </location>
</feature>
<evidence type="ECO:0000256" key="4">
    <source>
        <dbReference type="ARBA" id="ARBA00022692"/>
    </source>
</evidence>
<name>A0A561Q3Z1_9BACT</name>
<protein>
    <submittedName>
        <fullName evidence="9">UDP-N-acetylmuramyl pentapeptide phosphotransferase/UDP-N-acetylglucosamine-1-phosphate transferase</fullName>
    </submittedName>
</protein>
<comment type="subcellular location">
    <subcellularLocation>
        <location evidence="1">Cell membrane</location>
        <topology evidence="1">Multi-pass membrane protein</topology>
    </subcellularLocation>
</comment>
<sequence>MHNQAPQMENVLIATVLSFVVTYFSIPILIRVAELKHLYDEPDERKTHKQRIPTLGGMGFFSGFIIAAAICVPAIANSPFQYMMAAFFIIFMVGMKDDIVGLSPLKKLIGQLAASFTIIYLGNLQITSMYGFMGIYTLPPNISLMLTYFTFIVVINAFNLIDGVDGHAGSIGLLVSAVLGAYFLHVGEITYAVIGFALAGGLASFLIYNISPARIFMGDTGSLLIGLVNAVLVLKFIDVAGNPVGKMPIGATPAVAFAILIVPLFDTLRVFAVRMLQGRSPFSADRNHIHHYLLDLKLNHRQTTLVSVAINATYILGAFVLQGLGATLLLMVVIGSATFFTGMLYLARRKKLVVKPIPEPVIQPASVAVKESTKVFRVTTEGVLQDK</sequence>
<feature type="binding site" evidence="7">
    <location>
        <position position="159"/>
    </location>
    <ligand>
        <name>Mg(2+)</name>
        <dbReference type="ChEBI" id="CHEBI:18420"/>
    </ligand>
</feature>
<dbReference type="AlphaFoldDB" id="A0A561Q3Z1"/>
<dbReference type="GO" id="GO:0046872">
    <property type="term" value="F:metal ion binding"/>
    <property type="evidence" value="ECO:0007669"/>
    <property type="project" value="UniProtKB-KW"/>
</dbReference>
<keyword evidence="10" id="KW-1185">Reference proteome</keyword>
<evidence type="ECO:0000313" key="9">
    <source>
        <dbReference type="EMBL" id="TWF45066.1"/>
    </source>
</evidence>
<keyword evidence="2" id="KW-1003">Cell membrane</keyword>
<dbReference type="GO" id="GO:0044038">
    <property type="term" value="P:cell wall macromolecule biosynthetic process"/>
    <property type="evidence" value="ECO:0007669"/>
    <property type="project" value="TreeGrafter"/>
</dbReference>
<dbReference type="GO" id="GO:0009103">
    <property type="term" value="P:lipopolysaccharide biosynthetic process"/>
    <property type="evidence" value="ECO:0007669"/>
    <property type="project" value="TreeGrafter"/>
</dbReference>
<dbReference type="Pfam" id="PF00953">
    <property type="entry name" value="Glycos_transf_4"/>
    <property type="match status" value="1"/>
</dbReference>
<dbReference type="PANTHER" id="PTHR22926">
    <property type="entry name" value="PHOSPHO-N-ACETYLMURAMOYL-PENTAPEPTIDE-TRANSFERASE"/>
    <property type="match status" value="1"/>
</dbReference>
<feature type="transmembrane region" description="Helical" evidence="8">
    <location>
        <begin position="168"/>
        <end position="185"/>
    </location>
</feature>
<reference evidence="9 10" key="1">
    <citation type="submission" date="2019-06" db="EMBL/GenBank/DDBJ databases">
        <title>Sorghum-associated microbial communities from plants grown in Nebraska, USA.</title>
        <authorList>
            <person name="Schachtman D."/>
        </authorList>
    </citation>
    <scope>NUCLEOTIDE SEQUENCE [LARGE SCALE GENOMIC DNA]</scope>
    <source>
        <strain evidence="9 10">1209</strain>
    </source>
</reference>
<evidence type="ECO:0000256" key="8">
    <source>
        <dbReference type="SAM" id="Phobius"/>
    </source>
</evidence>
<keyword evidence="3 9" id="KW-0808">Transferase</keyword>
<feature type="transmembrane region" description="Helical" evidence="8">
    <location>
        <begin position="249"/>
        <end position="272"/>
    </location>
</feature>
<evidence type="ECO:0000256" key="1">
    <source>
        <dbReference type="ARBA" id="ARBA00004651"/>
    </source>
</evidence>
<feature type="transmembrane region" description="Helical" evidence="8">
    <location>
        <begin position="54"/>
        <end position="76"/>
    </location>
</feature>
<feature type="binding site" evidence="7">
    <location>
        <position position="219"/>
    </location>
    <ligand>
        <name>Mg(2+)</name>
        <dbReference type="ChEBI" id="CHEBI:18420"/>
    </ligand>
</feature>
<evidence type="ECO:0000313" key="10">
    <source>
        <dbReference type="Proteomes" id="UP000320811"/>
    </source>
</evidence>
<evidence type="ECO:0000256" key="5">
    <source>
        <dbReference type="ARBA" id="ARBA00022989"/>
    </source>
</evidence>
<dbReference type="GO" id="GO:0005886">
    <property type="term" value="C:plasma membrane"/>
    <property type="evidence" value="ECO:0007669"/>
    <property type="project" value="UniProtKB-SubCell"/>
</dbReference>
<feature type="transmembrane region" description="Helical" evidence="8">
    <location>
        <begin position="142"/>
        <end position="161"/>
    </location>
</feature>
<evidence type="ECO:0000256" key="7">
    <source>
        <dbReference type="PIRSR" id="PIRSR600715-1"/>
    </source>
</evidence>
<gene>
    <name evidence="9" type="ORF">FHW36_101992</name>
</gene>
<keyword evidence="5 8" id="KW-1133">Transmembrane helix</keyword>
<proteinExistence type="predicted"/>
<feature type="transmembrane region" description="Helical" evidence="8">
    <location>
        <begin position="303"/>
        <end position="321"/>
    </location>
</feature>
<evidence type="ECO:0000256" key="2">
    <source>
        <dbReference type="ARBA" id="ARBA00022475"/>
    </source>
</evidence>
<dbReference type="GO" id="GO:0071555">
    <property type="term" value="P:cell wall organization"/>
    <property type="evidence" value="ECO:0007669"/>
    <property type="project" value="TreeGrafter"/>
</dbReference>
<dbReference type="CDD" id="cd06853">
    <property type="entry name" value="GT_WecA_like"/>
    <property type="match status" value="1"/>
</dbReference>
<feature type="transmembrane region" description="Helical" evidence="8">
    <location>
        <begin position="112"/>
        <end position="136"/>
    </location>
</feature>
<evidence type="ECO:0000256" key="3">
    <source>
        <dbReference type="ARBA" id="ARBA00022679"/>
    </source>
</evidence>
<feature type="transmembrane region" description="Helical" evidence="8">
    <location>
        <begin position="191"/>
        <end position="208"/>
    </location>
</feature>
<comment type="cofactor">
    <cofactor evidence="7">
        <name>Mg(2+)</name>
        <dbReference type="ChEBI" id="CHEBI:18420"/>
    </cofactor>
</comment>
<organism evidence="9 10">
    <name type="scientific">Chitinophaga polysaccharea</name>
    <dbReference type="NCBI Taxonomy" id="1293035"/>
    <lineage>
        <taxon>Bacteria</taxon>
        <taxon>Pseudomonadati</taxon>
        <taxon>Bacteroidota</taxon>
        <taxon>Chitinophagia</taxon>
        <taxon>Chitinophagales</taxon>
        <taxon>Chitinophagaceae</taxon>
        <taxon>Chitinophaga</taxon>
    </lineage>
</organism>
<dbReference type="GO" id="GO:0016780">
    <property type="term" value="F:phosphotransferase activity, for other substituted phosphate groups"/>
    <property type="evidence" value="ECO:0007669"/>
    <property type="project" value="InterPro"/>
</dbReference>
<evidence type="ECO:0000256" key="6">
    <source>
        <dbReference type="ARBA" id="ARBA00023136"/>
    </source>
</evidence>
<keyword evidence="6 8" id="KW-0472">Membrane</keyword>
<feature type="transmembrane region" description="Helical" evidence="8">
    <location>
        <begin position="82"/>
        <end position="100"/>
    </location>
</feature>
<keyword evidence="7" id="KW-0460">Magnesium</keyword>
<comment type="caution">
    <text evidence="9">The sequence shown here is derived from an EMBL/GenBank/DDBJ whole genome shotgun (WGS) entry which is preliminary data.</text>
</comment>
<dbReference type="InterPro" id="IPR000715">
    <property type="entry name" value="Glycosyl_transferase_4"/>
</dbReference>
<dbReference type="EMBL" id="VIWO01000001">
    <property type="protein sequence ID" value="TWF45066.1"/>
    <property type="molecule type" value="Genomic_DNA"/>
</dbReference>
<accession>A0A561Q3Z1</accession>
<dbReference type="Proteomes" id="UP000320811">
    <property type="component" value="Unassembled WGS sequence"/>
</dbReference>
<feature type="transmembrane region" description="Helical" evidence="8">
    <location>
        <begin position="327"/>
        <end position="347"/>
    </location>
</feature>